<gene>
    <name evidence="2" type="ORF">Q9312_09045</name>
</gene>
<dbReference type="AlphaFoldDB" id="A0AA51RWZ0"/>
<protein>
    <recommendedName>
        <fullName evidence="4">Cation/multidrug efflux pump</fullName>
    </recommendedName>
</protein>
<dbReference type="Proteomes" id="UP001239782">
    <property type="component" value="Chromosome"/>
</dbReference>
<accession>A0AA51RWZ0</accession>
<keyword evidence="1" id="KW-1133">Transmembrane helix</keyword>
<organism evidence="2 3">
    <name type="scientific">Pleionea litopenaei</name>
    <dbReference type="NCBI Taxonomy" id="3070815"/>
    <lineage>
        <taxon>Bacteria</taxon>
        <taxon>Pseudomonadati</taxon>
        <taxon>Pseudomonadota</taxon>
        <taxon>Gammaproteobacteria</taxon>
        <taxon>Oceanospirillales</taxon>
        <taxon>Pleioneaceae</taxon>
        <taxon>Pleionea</taxon>
    </lineage>
</organism>
<proteinExistence type="predicted"/>
<feature type="transmembrane region" description="Helical" evidence="1">
    <location>
        <begin position="47"/>
        <end position="67"/>
    </location>
</feature>
<evidence type="ECO:0000313" key="3">
    <source>
        <dbReference type="Proteomes" id="UP001239782"/>
    </source>
</evidence>
<keyword evidence="3" id="KW-1185">Reference proteome</keyword>
<dbReference type="KEGG" id="plei:Q9312_09045"/>
<keyword evidence="1" id="KW-0812">Transmembrane</keyword>
<evidence type="ECO:0000313" key="2">
    <source>
        <dbReference type="EMBL" id="WMS89045.1"/>
    </source>
</evidence>
<dbReference type="RefSeq" id="WP_309204286.1">
    <property type="nucleotide sequence ID" value="NZ_CP133548.1"/>
</dbReference>
<evidence type="ECO:0000256" key="1">
    <source>
        <dbReference type="SAM" id="Phobius"/>
    </source>
</evidence>
<dbReference type="EMBL" id="CP133548">
    <property type="protein sequence ID" value="WMS89045.1"/>
    <property type="molecule type" value="Genomic_DNA"/>
</dbReference>
<feature type="transmembrane region" description="Helical" evidence="1">
    <location>
        <begin position="12"/>
        <end position="35"/>
    </location>
</feature>
<reference evidence="2 3" key="1">
    <citation type="submission" date="2023-08" db="EMBL/GenBank/DDBJ databases">
        <title>Pleionea litopenaei sp. nov., isolated from stomach of juvenile Litopenaeus vannamei.</title>
        <authorList>
            <person name="Rho A.M."/>
            <person name="Hwang C.Y."/>
        </authorList>
    </citation>
    <scope>NUCLEOTIDE SEQUENCE [LARGE SCALE GENOMIC DNA]</scope>
    <source>
        <strain evidence="2 3">HL-JVS1</strain>
    </source>
</reference>
<evidence type="ECO:0008006" key="4">
    <source>
        <dbReference type="Google" id="ProtNLM"/>
    </source>
</evidence>
<sequence length="217" mass="24960">MIETVESYQTPVLMGLSLLFFGLGFTYLWQALGSIKRVRMLRAMRKLVLSLIFVPLALTTSFVLIGIQGFETLTKEEEIARLRIEPESGREFYATLTFADGREQRFLLTGDEVQVDADILKWRPYAHYLGLHTHYDLNRISGRFRNVSDVQRYPPSVYSLSSERYLDLVKFRNQYSTLSYLFDAEYGSATFIKADQPATYSLRVSTTGLLLRPVKTP</sequence>
<keyword evidence="1" id="KW-0472">Membrane</keyword>
<name>A0AA51RWZ0_9GAMM</name>